<protein>
    <submittedName>
        <fullName evidence="2">Uncharacterized protein</fullName>
    </submittedName>
</protein>
<sequence>MALTCDQWAVGVRASPPVVGSAPEAVAPPARSDRQAPDAAQEAHPGTAPAAGARVVPDR</sequence>
<gene>
    <name evidence="2" type="ORF">MLAC_13570</name>
</gene>
<evidence type="ECO:0000313" key="3">
    <source>
        <dbReference type="Proteomes" id="UP000466396"/>
    </source>
</evidence>
<evidence type="ECO:0000256" key="1">
    <source>
        <dbReference type="SAM" id="MobiDB-lite"/>
    </source>
</evidence>
<dbReference type="Proteomes" id="UP000466396">
    <property type="component" value="Chromosome"/>
</dbReference>
<evidence type="ECO:0000313" key="2">
    <source>
        <dbReference type="EMBL" id="BBX96063.1"/>
    </source>
</evidence>
<organism evidence="2 3">
    <name type="scientific">Mycobacterium lacus</name>
    <dbReference type="NCBI Taxonomy" id="169765"/>
    <lineage>
        <taxon>Bacteria</taxon>
        <taxon>Bacillati</taxon>
        <taxon>Actinomycetota</taxon>
        <taxon>Actinomycetes</taxon>
        <taxon>Mycobacteriales</taxon>
        <taxon>Mycobacteriaceae</taxon>
        <taxon>Mycobacterium</taxon>
    </lineage>
</organism>
<dbReference type="KEGG" id="mlj:MLAC_13570"/>
<dbReference type="EMBL" id="AP022581">
    <property type="protein sequence ID" value="BBX96063.1"/>
    <property type="molecule type" value="Genomic_DNA"/>
</dbReference>
<accession>A0A7I7NIG5</accession>
<keyword evidence="3" id="KW-1185">Reference proteome</keyword>
<feature type="region of interest" description="Disordered" evidence="1">
    <location>
        <begin position="15"/>
        <end position="59"/>
    </location>
</feature>
<dbReference type="AlphaFoldDB" id="A0A7I7NIG5"/>
<reference evidence="2 3" key="1">
    <citation type="journal article" date="2019" name="Emerg. Microbes Infect.">
        <title>Comprehensive subspecies identification of 175 nontuberculous mycobacteria species based on 7547 genomic profiles.</title>
        <authorList>
            <person name="Matsumoto Y."/>
            <person name="Kinjo T."/>
            <person name="Motooka D."/>
            <person name="Nabeya D."/>
            <person name="Jung N."/>
            <person name="Uechi K."/>
            <person name="Horii T."/>
            <person name="Iida T."/>
            <person name="Fujita J."/>
            <person name="Nakamura S."/>
        </authorList>
    </citation>
    <scope>NUCLEOTIDE SEQUENCE [LARGE SCALE GENOMIC DNA]</scope>
    <source>
        <strain evidence="2 3">JCM 15657</strain>
    </source>
</reference>
<name>A0A7I7NIG5_9MYCO</name>
<proteinExistence type="predicted"/>